<dbReference type="InterPro" id="IPR024370">
    <property type="entry name" value="PBP_domain"/>
</dbReference>
<dbReference type="RefSeq" id="WP_230742577.1">
    <property type="nucleotide sequence ID" value="NZ_PGCK01000010.1"/>
</dbReference>
<evidence type="ECO:0000313" key="5">
    <source>
        <dbReference type="EMBL" id="MCD1295721.1"/>
    </source>
</evidence>
<keyword evidence="2" id="KW-0732">Signal</keyword>
<protein>
    <submittedName>
        <fullName evidence="5">Phosphate-binding protein</fullName>
    </submittedName>
</protein>
<dbReference type="PANTHER" id="PTHR30570">
    <property type="entry name" value="PERIPLASMIC PHOSPHATE BINDING COMPONENT OF PHOSPHATE ABC TRANSPORTER"/>
    <property type="match status" value="1"/>
</dbReference>
<keyword evidence="6" id="KW-1185">Reference proteome</keyword>
<gene>
    <name evidence="5" type="ORF">CUJ83_12000</name>
</gene>
<feature type="domain" description="PBP" evidence="4">
    <location>
        <begin position="38"/>
        <end position="277"/>
    </location>
</feature>
<comment type="caution">
    <text evidence="5">The sequence shown here is derived from an EMBL/GenBank/DDBJ whole genome shotgun (WGS) entry which is preliminary data.</text>
</comment>
<dbReference type="InterPro" id="IPR011862">
    <property type="entry name" value="Phos-bd"/>
</dbReference>
<evidence type="ECO:0000256" key="2">
    <source>
        <dbReference type="ARBA" id="ARBA00022729"/>
    </source>
</evidence>
<evidence type="ECO:0000259" key="4">
    <source>
        <dbReference type="Pfam" id="PF12849"/>
    </source>
</evidence>
<dbReference type="NCBIfam" id="TIGR02136">
    <property type="entry name" value="ptsS_2"/>
    <property type="match status" value="1"/>
</dbReference>
<evidence type="ECO:0000256" key="1">
    <source>
        <dbReference type="ARBA" id="ARBA00022448"/>
    </source>
</evidence>
<name>A0AAP2W849_9EURY</name>
<dbReference type="Gene3D" id="3.40.190.10">
    <property type="entry name" value="Periplasmic binding protein-like II"/>
    <property type="match status" value="2"/>
</dbReference>
<dbReference type="SUPFAM" id="SSF53850">
    <property type="entry name" value="Periplasmic binding protein-like II"/>
    <property type="match status" value="1"/>
</dbReference>
<dbReference type="EMBL" id="PGCK01000010">
    <property type="protein sequence ID" value="MCD1295721.1"/>
    <property type="molecule type" value="Genomic_DNA"/>
</dbReference>
<keyword evidence="1" id="KW-0813">Transport</keyword>
<dbReference type="Pfam" id="PF12849">
    <property type="entry name" value="PBP_like_2"/>
    <property type="match status" value="1"/>
</dbReference>
<accession>A0AAP2W849</accession>
<sequence length="292" mass="30451">MFNKKSVLAILAIAIISISAFALGCTQETPTATPTPAATGEPTLSGSIQVTGSTSVQPYADELALAFEEKYRGTRVLVSGIGSGPGIKATADGTCDMGMSSRELKAEEEAQDLKPHIIAYDGIAIIVNKANPVSDLTTDNIKEIFAGNITNWKDVGGNDAQIVVVTREAGSGTRGAFEELVMQKGSKANITMAAIQQGSNGQISTVIKGNTNAIGYISFGTLSDDVKALKVDGIAPSVGTIKDKTYSIQRPFLFVTKGNTAETNALVKAFLEFTLGSEGQAVLQEGNLVSPN</sequence>
<dbReference type="Proteomes" id="UP001320159">
    <property type="component" value="Unassembled WGS sequence"/>
</dbReference>
<dbReference type="GO" id="GO:0042301">
    <property type="term" value="F:phosphate ion binding"/>
    <property type="evidence" value="ECO:0007669"/>
    <property type="project" value="InterPro"/>
</dbReference>
<dbReference type="InterPro" id="IPR050811">
    <property type="entry name" value="Phosphate_ABC_transporter"/>
</dbReference>
<evidence type="ECO:0000256" key="3">
    <source>
        <dbReference type="SAM" id="MobiDB-lite"/>
    </source>
</evidence>
<feature type="region of interest" description="Disordered" evidence="3">
    <location>
        <begin position="29"/>
        <end position="50"/>
    </location>
</feature>
<reference evidence="5 6" key="1">
    <citation type="submission" date="2017-11" db="EMBL/GenBank/DDBJ databases">
        <title>Isolation and Characterization of Family Methanocellaceae Species from Potential Methane Hydrate Area Offshore Southwestern Taiwan.</title>
        <authorList>
            <person name="Zhang W.-L."/>
            <person name="Chen W.-C."/>
            <person name="Lai M.-C."/>
            <person name="Chen S.-C."/>
        </authorList>
    </citation>
    <scope>NUCLEOTIDE SEQUENCE [LARGE SCALE GENOMIC DNA]</scope>
    <source>
        <strain evidence="5 6">CWC-04</strain>
    </source>
</reference>
<dbReference type="CDD" id="cd13653">
    <property type="entry name" value="PBP2_phosphate_like_1"/>
    <property type="match status" value="1"/>
</dbReference>
<organism evidence="5 6">
    <name type="scientific">Methanooceanicella nereidis</name>
    <dbReference type="NCBI Taxonomy" id="2052831"/>
    <lineage>
        <taxon>Archaea</taxon>
        <taxon>Methanobacteriati</taxon>
        <taxon>Methanobacteriota</taxon>
        <taxon>Stenosarchaea group</taxon>
        <taxon>Methanomicrobia</taxon>
        <taxon>Methanocellales</taxon>
        <taxon>Methanocellaceae</taxon>
        <taxon>Methanooceanicella</taxon>
    </lineage>
</organism>
<dbReference type="AlphaFoldDB" id="A0AAP2W849"/>
<dbReference type="PANTHER" id="PTHR30570:SF1">
    <property type="entry name" value="PHOSPHATE-BINDING PROTEIN PSTS"/>
    <property type="match status" value="1"/>
</dbReference>
<proteinExistence type="predicted"/>
<feature type="compositionally biased region" description="Low complexity" evidence="3">
    <location>
        <begin position="29"/>
        <end position="39"/>
    </location>
</feature>
<evidence type="ECO:0000313" key="6">
    <source>
        <dbReference type="Proteomes" id="UP001320159"/>
    </source>
</evidence>
<dbReference type="PROSITE" id="PS51257">
    <property type="entry name" value="PROKAR_LIPOPROTEIN"/>
    <property type="match status" value="1"/>
</dbReference>